<accession>A0A699YIF9</accession>
<dbReference type="GO" id="GO:0007166">
    <property type="term" value="P:cell surface receptor signaling pathway"/>
    <property type="evidence" value="ECO:0007669"/>
    <property type="project" value="InterPro"/>
</dbReference>
<keyword evidence="2" id="KW-1185">Reference proteome</keyword>
<reference evidence="1 2" key="1">
    <citation type="submission" date="2020-02" db="EMBL/GenBank/DDBJ databases">
        <title>Draft genome sequence of Haematococcus lacustris strain NIES-144.</title>
        <authorList>
            <person name="Morimoto D."/>
            <person name="Nakagawa S."/>
            <person name="Yoshida T."/>
            <person name="Sawayama S."/>
        </authorList>
    </citation>
    <scope>NUCLEOTIDE SEQUENCE [LARGE SCALE GENOMIC DNA]</scope>
    <source>
        <strain evidence="1 2">NIES-144</strain>
    </source>
</reference>
<gene>
    <name evidence="1" type="ORF">HaLaN_01320</name>
</gene>
<evidence type="ECO:0000313" key="2">
    <source>
        <dbReference type="Proteomes" id="UP000485058"/>
    </source>
</evidence>
<dbReference type="InterPro" id="IPR036537">
    <property type="entry name" value="Adaptor_Cbl_N_dom_sf"/>
</dbReference>
<dbReference type="Proteomes" id="UP000485058">
    <property type="component" value="Unassembled WGS sequence"/>
</dbReference>
<organism evidence="1 2">
    <name type="scientific">Haematococcus lacustris</name>
    <name type="common">Green alga</name>
    <name type="synonym">Haematococcus pluvialis</name>
    <dbReference type="NCBI Taxonomy" id="44745"/>
    <lineage>
        <taxon>Eukaryota</taxon>
        <taxon>Viridiplantae</taxon>
        <taxon>Chlorophyta</taxon>
        <taxon>core chlorophytes</taxon>
        <taxon>Chlorophyceae</taxon>
        <taxon>CS clade</taxon>
        <taxon>Chlamydomonadales</taxon>
        <taxon>Haematococcaceae</taxon>
        <taxon>Haematococcus</taxon>
    </lineage>
</organism>
<comment type="caution">
    <text evidence="1">The sequence shown here is derived from an EMBL/GenBank/DDBJ whole genome shotgun (WGS) entry which is preliminary data.</text>
</comment>
<dbReference type="Gene3D" id="1.20.930.20">
    <property type="entry name" value="Adaptor protein Cbl, N-terminal domain"/>
    <property type="match status" value="1"/>
</dbReference>
<evidence type="ECO:0000313" key="1">
    <source>
        <dbReference type="EMBL" id="GFH06654.1"/>
    </source>
</evidence>
<dbReference type="AlphaFoldDB" id="A0A699YIF9"/>
<dbReference type="EMBL" id="BLLF01000049">
    <property type="protein sequence ID" value="GFH06654.1"/>
    <property type="molecule type" value="Genomic_DNA"/>
</dbReference>
<name>A0A699YIF9_HAELA</name>
<protein>
    <submittedName>
        <fullName evidence="1">WD_REPEATS_REGION domain-containing protein</fullName>
    </submittedName>
</protein>
<sequence length="529" mass="58435">MQAYVEVQALTQDEDQAFSHAQRLLADATSGNEASLAAWDAEVCSALSTVSTLLSSPQVAADLQALQPPSRSSAELKLAQLSELGQVVVDLPGCAVAALPFGPPVATVIGGIYIRAAQAAKHSRNCARLLALVQQCDRQLAEVMRGVKQQQGGLKVAAEARQGLRTMTDLLVKASGLITSHTGRGFLMRAVLSACDKDTFEALSAQIREAMQAWWSETIGLLEMRVATSEFLAHLVNWSKETRLSGRLAAYDRRLREECKLPLLPHQEHAFLNYILIPLIDTDKDGFVSHHFFTEGQARSQGRTMLLCLAQQLAERLPGMANLLVPVVEQHGDATQLSLQDTFIRFLHLPQWVRVLVTGRPKLEHAFNAWKPECMKLEGKDNQADLLQLLLWRLGKDELVAEIDLGAAALLVLRKSLGQFIYTKYALDVLAEEATWTLQEMETRLPNGLEGMYLRELSTLQEALRKERPDLLELLHTRLLPVLVACLEPLTVSELAWAMGCEADTGKVQQLVGLLANLFPYRAGHLFSE</sequence>
<proteinExistence type="predicted"/>